<evidence type="ECO:0000256" key="1">
    <source>
        <dbReference type="SAM" id="Phobius"/>
    </source>
</evidence>
<dbReference type="RefSeq" id="WP_183981350.1">
    <property type="nucleotide sequence ID" value="NZ_JACHEB010000015.1"/>
</dbReference>
<accession>A0A9X0QK21</accession>
<dbReference type="EMBL" id="JACHEB010000015">
    <property type="protein sequence ID" value="MBB5331529.1"/>
    <property type="molecule type" value="Genomic_DNA"/>
</dbReference>
<organism evidence="2 3">
    <name type="scientific">Tunturiibacter gelidiferens</name>
    <dbReference type="NCBI Taxonomy" id="3069689"/>
    <lineage>
        <taxon>Bacteria</taxon>
        <taxon>Pseudomonadati</taxon>
        <taxon>Acidobacteriota</taxon>
        <taxon>Terriglobia</taxon>
        <taxon>Terriglobales</taxon>
        <taxon>Acidobacteriaceae</taxon>
        <taxon>Tunturiibacter</taxon>
    </lineage>
</organism>
<feature type="transmembrane region" description="Helical" evidence="1">
    <location>
        <begin position="158"/>
        <end position="178"/>
    </location>
</feature>
<keyword evidence="1" id="KW-0812">Transmembrane</keyword>
<proteinExistence type="predicted"/>
<dbReference type="AlphaFoldDB" id="A0A9X0QK21"/>
<protein>
    <submittedName>
        <fullName evidence="2">Uncharacterized protein</fullName>
    </submittedName>
</protein>
<keyword evidence="1" id="KW-1133">Transmembrane helix</keyword>
<dbReference type="Proteomes" id="UP000535182">
    <property type="component" value="Unassembled WGS sequence"/>
</dbReference>
<name>A0A9X0QK21_9BACT</name>
<keyword evidence="1" id="KW-0472">Membrane</keyword>
<comment type="caution">
    <text evidence="2">The sequence shown here is derived from an EMBL/GenBank/DDBJ whole genome shotgun (WGS) entry which is preliminary data.</text>
</comment>
<evidence type="ECO:0000313" key="3">
    <source>
        <dbReference type="Proteomes" id="UP000535182"/>
    </source>
</evidence>
<sequence length="403" mass="45184">MIHPPPVRERWIPTSPEEHSEVLHELESVLASPQFCNSKRYPALLRYVVEQTLLGHGDEIKERTVGIDVFGRAPDYDTNLDTIVRYTAGEVRKRLSLHYHEVETPIQISLTARSYRPEFLRMVEAPVSEGDGADAKSVVDALSIDNTRTVLIKPRRTLEWVVVTSCVILLILVGLRSWNIMRTDAVGRFWSPILDQKTPTVISLGGVIFSPRSNIGTEVATDPANLNPYLSFENGLAMGRVAALINARGGVYRVQPSSYTTLAQIRESPTVLVGAYNNDWTRRLVAPLRFHFAQHPDESIVDADDPKKVWERDRSKPFSDSPDYALVARFRNPSTDSMVVAIAGLQRFGTDAASQFATSPDLLEHFNRQVGWNWRDKNVEVVLRVDVVNGRVGAPIVVATHVW</sequence>
<reference evidence="2 3" key="1">
    <citation type="submission" date="2020-08" db="EMBL/GenBank/DDBJ databases">
        <title>Genomic Encyclopedia of Type Strains, Phase IV (KMG-V): Genome sequencing to study the core and pangenomes of soil and plant-associated prokaryotes.</title>
        <authorList>
            <person name="Whitman W."/>
        </authorList>
    </citation>
    <scope>NUCLEOTIDE SEQUENCE [LARGE SCALE GENOMIC DNA]</scope>
    <source>
        <strain evidence="2 3">X5P2</strain>
    </source>
</reference>
<evidence type="ECO:0000313" key="2">
    <source>
        <dbReference type="EMBL" id="MBB5331529.1"/>
    </source>
</evidence>
<gene>
    <name evidence="2" type="ORF">HDF14_005176</name>
</gene>
<keyword evidence="3" id="KW-1185">Reference proteome</keyword>